<dbReference type="InterPro" id="IPR050734">
    <property type="entry name" value="PIH1/Kintoun_subfamily"/>
</dbReference>
<dbReference type="GO" id="GO:0097255">
    <property type="term" value="C:R2TP complex"/>
    <property type="evidence" value="ECO:0007669"/>
    <property type="project" value="TreeGrafter"/>
</dbReference>
<accession>A0A8J7T9X2</accession>
<protein>
    <recommendedName>
        <fullName evidence="2">PIH1 domain-containing protein 1</fullName>
    </recommendedName>
</protein>
<dbReference type="GO" id="GO:0000492">
    <property type="term" value="P:box C/D snoRNP assembly"/>
    <property type="evidence" value="ECO:0007669"/>
    <property type="project" value="TreeGrafter"/>
</dbReference>
<sequence length="294" mass="32772">MDTQTDKSLLIADLEQEEELYQQFLMQAAREIQSQAPTPDTRLIRPQPGLCVKTLCSDGSKVFVNICQSAQVPPPPPLSEAELLELLQSDDPSSYRVPMSLGEPHAEMDNSSQGCTAYDVVINNEFFQKTQKDTLFLQFMIAVAFEGLENKYSIELSREWRLLKNRKFMGSIGEQNIRTRSRAAIQELDSQETETNPSQSKSECPVFRLVAEPPVGDPEYIVAEIELPRVTSARCLVLDLGEDRLVLAGRPGLYQLDCFLPWLVDPDASGAQFHTQTKVLTVTMPVVSTGSSSL</sequence>
<dbReference type="InterPro" id="IPR041442">
    <property type="entry name" value="PIH1D1/2/3_CS-like"/>
</dbReference>
<dbReference type="Pfam" id="PF08190">
    <property type="entry name" value="PIH1"/>
    <property type="match status" value="1"/>
</dbReference>
<dbReference type="GO" id="GO:1990904">
    <property type="term" value="C:ribonucleoprotein complex"/>
    <property type="evidence" value="ECO:0007669"/>
    <property type="project" value="TreeGrafter"/>
</dbReference>
<evidence type="ECO:0000313" key="6">
    <source>
        <dbReference type="EMBL" id="MBN3315086.1"/>
    </source>
</evidence>
<evidence type="ECO:0000313" key="7">
    <source>
        <dbReference type="Proteomes" id="UP000736164"/>
    </source>
</evidence>
<dbReference type="AlphaFoldDB" id="A0A8J7T9X2"/>
<feature type="non-terminal residue" evidence="6">
    <location>
        <position position="294"/>
    </location>
</feature>
<feature type="non-terminal residue" evidence="6">
    <location>
        <position position="1"/>
    </location>
</feature>
<dbReference type="GO" id="GO:0005737">
    <property type="term" value="C:cytoplasm"/>
    <property type="evidence" value="ECO:0007669"/>
    <property type="project" value="TreeGrafter"/>
</dbReference>
<gene>
    <name evidence="6" type="primary">Pih1d1</name>
    <name evidence="6" type="ORF">GTO95_0003722</name>
</gene>
<keyword evidence="7" id="KW-1185">Reference proteome</keyword>
<dbReference type="PANTHER" id="PTHR22997:SF0">
    <property type="entry name" value="PIH1 DOMAIN-CONTAINING PROTEIN 1"/>
    <property type="match status" value="1"/>
</dbReference>
<dbReference type="Proteomes" id="UP000736164">
    <property type="component" value="Unassembled WGS sequence"/>
</dbReference>
<evidence type="ECO:0000256" key="2">
    <source>
        <dbReference type="ARBA" id="ARBA00040540"/>
    </source>
</evidence>
<dbReference type="PANTHER" id="PTHR22997">
    <property type="entry name" value="PIH1 DOMAIN-CONTAINING PROTEIN 1"/>
    <property type="match status" value="1"/>
</dbReference>
<dbReference type="EMBL" id="JAAWVO010019375">
    <property type="protein sequence ID" value="MBN3315086.1"/>
    <property type="molecule type" value="Genomic_DNA"/>
</dbReference>
<reference evidence="6" key="1">
    <citation type="journal article" date="2021" name="Cell">
        <title>Tracing the genetic footprints of vertebrate landing in non-teleost ray-finned fishes.</title>
        <authorList>
            <person name="Bi X."/>
            <person name="Wang K."/>
            <person name="Yang L."/>
            <person name="Pan H."/>
            <person name="Jiang H."/>
            <person name="Wei Q."/>
            <person name="Fang M."/>
            <person name="Yu H."/>
            <person name="Zhu C."/>
            <person name="Cai Y."/>
            <person name="He Y."/>
            <person name="Gan X."/>
            <person name="Zeng H."/>
            <person name="Yu D."/>
            <person name="Zhu Y."/>
            <person name="Jiang H."/>
            <person name="Qiu Q."/>
            <person name="Yang H."/>
            <person name="Zhang Y.E."/>
            <person name="Wang W."/>
            <person name="Zhu M."/>
            <person name="He S."/>
            <person name="Zhang G."/>
        </authorList>
    </citation>
    <scope>NUCLEOTIDE SEQUENCE</scope>
    <source>
        <strain evidence="6">Allg_001</strain>
    </source>
</reference>
<evidence type="ECO:0000256" key="3">
    <source>
        <dbReference type="ARBA" id="ARBA00046233"/>
    </source>
</evidence>
<evidence type="ECO:0000259" key="5">
    <source>
        <dbReference type="Pfam" id="PF18201"/>
    </source>
</evidence>
<feature type="domain" description="PIH1D1/2/3 CS-like" evidence="5">
    <location>
        <begin position="217"/>
        <end position="287"/>
    </location>
</feature>
<dbReference type="GO" id="GO:0006364">
    <property type="term" value="P:rRNA processing"/>
    <property type="evidence" value="ECO:0007669"/>
    <property type="project" value="TreeGrafter"/>
</dbReference>
<comment type="function">
    <text evidence="3">Involved in the assembly of C/D box small nucleolar ribonucleoprotein (snoRNP) particles. Recruits the SWI/SNF complex to the core promoter of rRNA genes and enhances pre-rRNA transcription. Mediates interaction of TELO2 with the R2TP complex which is necessary for the stability of MTOR and SMG1. Positively regulates the assembly and activity of the mTORC1 complex.</text>
</comment>
<organism evidence="6 7">
    <name type="scientific">Atractosteus spatula</name>
    <name type="common">Alligator gar</name>
    <name type="synonym">Lepisosteus spatula</name>
    <dbReference type="NCBI Taxonomy" id="7917"/>
    <lineage>
        <taxon>Eukaryota</taxon>
        <taxon>Metazoa</taxon>
        <taxon>Chordata</taxon>
        <taxon>Craniata</taxon>
        <taxon>Vertebrata</taxon>
        <taxon>Euteleostomi</taxon>
        <taxon>Actinopterygii</taxon>
        <taxon>Neopterygii</taxon>
        <taxon>Holostei</taxon>
        <taxon>Semionotiformes</taxon>
        <taxon>Lepisosteidae</taxon>
        <taxon>Atractosteus</taxon>
    </lineage>
</organism>
<feature type="domain" description="PIH1 N-terminal" evidence="4">
    <location>
        <begin position="30"/>
        <end position="181"/>
    </location>
</feature>
<proteinExistence type="inferred from homology"/>
<evidence type="ECO:0000259" key="4">
    <source>
        <dbReference type="Pfam" id="PF08190"/>
    </source>
</evidence>
<evidence type="ECO:0000256" key="1">
    <source>
        <dbReference type="ARBA" id="ARBA00008511"/>
    </source>
</evidence>
<comment type="similarity">
    <text evidence="1">Belongs to the PIH1 family.</text>
</comment>
<name>A0A8J7T9X2_ATRSP</name>
<comment type="caution">
    <text evidence="6">The sequence shown here is derived from an EMBL/GenBank/DDBJ whole genome shotgun (WGS) entry which is preliminary data.</text>
</comment>
<dbReference type="InterPro" id="IPR012981">
    <property type="entry name" value="PIH1_N"/>
</dbReference>
<dbReference type="Pfam" id="PF18201">
    <property type="entry name" value="PIH1_CS"/>
    <property type="match status" value="1"/>
</dbReference>